<keyword evidence="3" id="KW-0342">GTP-binding</keyword>
<feature type="region of interest" description="Disordered" evidence="5">
    <location>
        <begin position="319"/>
        <end position="423"/>
    </location>
</feature>
<dbReference type="PANTHER" id="PTHR47977">
    <property type="entry name" value="RAS-RELATED PROTEIN RAB"/>
    <property type="match status" value="1"/>
</dbReference>
<organism evidence="6 7">
    <name type="scientific">Chlorella ohadii</name>
    <dbReference type="NCBI Taxonomy" id="2649997"/>
    <lineage>
        <taxon>Eukaryota</taxon>
        <taxon>Viridiplantae</taxon>
        <taxon>Chlorophyta</taxon>
        <taxon>core chlorophytes</taxon>
        <taxon>Trebouxiophyceae</taxon>
        <taxon>Chlorellales</taxon>
        <taxon>Chlorellaceae</taxon>
        <taxon>Chlorella clade</taxon>
        <taxon>Chlorella</taxon>
    </lineage>
</organism>
<feature type="compositionally biased region" description="Low complexity" evidence="5">
    <location>
        <begin position="319"/>
        <end position="354"/>
    </location>
</feature>
<dbReference type="GO" id="GO:0003924">
    <property type="term" value="F:GTPase activity"/>
    <property type="evidence" value="ECO:0007669"/>
    <property type="project" value="InterPro"/>
</dbReference>
<feature type="region of interest" description="Disordered" evidence="5">
    <location>
        <begin position="477"/>
        <end position="562"/>
    </location>
</feature>
<feature type="compositionally biased region" description="Low complexity" evidence="5">
    <location>
        <begin position="529"/>
        <end position="559"/>
    </location>
</feature>
<proteinExistence type="inferred from homology"/>
<evidence type="ECO:0000256" key="4">
    <source>
        <dbReference type="ARBA" id="ARBA00037868"/>
    </source>
</evidence>
<dbReference type="Gene3D" id="3.40.50.300">
    <property type="entry name" value="P-loop containing nucleotide triphosphate hydrolases"/>
    <property type="match status" value="1"/>
</dbReference>
<feature type="compositionally biased region" description="Low complexity" evidence="5">
    <location>
        <begin position="492"/>
        <end position="511"/>
    </location>
</feature>
<dbReference type="SMART" id="SM00174">
    <property type="entry name" value="RHO"/>
    <property type="match status" value="1"/>
</dbReference>
<dbReference type="InterPro" id="IPR050227">
    <property type="entry name" value="Rab"/>
</dbReference>
<feature type="compositionally biased region" description="Polar residues" evidence="5">
    <location>
        <begin position="199"/>
        <end position="212"/>
    </location>
</feature>
<reference evidence="6" key="1">
    <citation type="submission" date="2020-11" db="EMBL/GenBank/DDBJ databases">
        <title>Chlorella ohadii genome sequencing and assembly.</title>
        <authorList>
            <person name="Murik O."/>
            <person name="Treves H."/>
            <person name="Kedem I."/>
            <person name="Shotland Y."/>
            <person name="Kaplan A."/>
        </authorList>
    </citation>
    <scope>NUCLEOTIDE SEQUENCE</scope>
    <source>
        <strain evidence="6">1</strain>
    </source>
</reference>
<feature type="compositionally biased region" description="Gly residues" evidence="5">
    <location>
        <begin position="79"/>
        <end position="88"/>
    </location>
</feature>
<evidence type="ECO:0000313" key="7">
    <source>
        <dbReference type="Proteomes" id="UP001205105"/>
    </source>
</evidence>
<dbReference type="PROSITE" id="PS51419">
    <property type="entry name" value="RAB"/>
    <property type="match status" value="1"/>
</dbReference>
<dbReference type="InterPro" id="IPR001806">
    <property type="entry name" value="Small_GTPase"/>
</dbReference>
<feature type="region of interest" description="Disordered" evidence="5">
    <location>
        <begin position="50"/>
        <end position="91"/>
    </location>
</feature>
<keyword evidence="2" id="KW-0547">Nucleotide-binding</keyword>
<evidence type="ECO:0000256" key="2">
    <source>
        <dbReference type="ARBA" id="ARBA00022741"/>
    </source>
</evidence>
<keyword evidence="7" id="KW-1185">Reference proteome</keyword>
<dbReference type="EMBL" id="JADXDR010000031">
    <property type="protein sequence ID" value="KAI7844418.1"/>
    <property type="molecule type" value="Genomic_DNA"/>
</dbReference>
<dbReference type="SMART" id="SM00175">
    <property type="entry name" value="RAB"/>
    <property type="match status" value="1"/>
</dbReference>
<comment type="subcellular location">
    <subcellularLocation>
        <location evidence="4">Endomembrane system</location>
        <topology evidence="4">Lipid-anchor</topology>
    </subcellularLocation>
</comment>
<comment type="caution">
    <text evidence="6">The sequence shown here is derived from an EMBL/GenBank/DDBJ whole genome shotgun (WGS) entry which is preliminary data.</text>
</comment>
<dbReference type="Pfam" id="PF00071">
    <property type="entry name" value="Ras"/>
    <property type="match status" value="1"/>
</dbReference>
<dbReference type="AlphaFoldDB" id="A0AAD5DXL0"/>
<evidence type="ECO:0000256" key="1">
    <source>
        <dbReference type="ARBA" id="ARBA00006270"/>
    </source>
</evidence>
<comment type="similarity">
    <text evidence="1">Belongs to the small GTPase superfamily. Rab family.</text>
</comment>
<gene>
    <name evidence="6" type="ORF">COHA_002012</name>
</gene>
<protein>
    <submittedName>
        <fullName evidence="6">Uncharacterized protein</fullName>
    </submittedName>
</protein>
<dbReference type="GO" id="GO:0005525">
    <property type="term" value="F:GTP binding"/>
    <property type="evidence" value="ECO:0007669"/>
    <property type="project" value="UniProtKB-KW"/>
</dbReference>
<dbReference type="PRINTS" id="PR00449">
    <property type="entry name" value="RASTRNSFRMNG"/>
</dbReference>
<feature type="region of interest" description="Disordered" evidence="5">
    <location>
        <begin position="172"/>
        <end position="251"/>
    </location>
</feature>
<dbReference type="Proteomes" id="UP001205105">
    <property type="component" value="Unassembled WGS sequence"/>
</dbReference>
<dbReference type="SUPFAM" id="SSF52540">
    <property type="entry name" value="P-loop containing nucleoside triphosphate hydrolases"/>
    <property type="match status" value="1"/>
</dbReference>
<sequence length="587" mass="61034">MSVFDVKLVLLGSSSCGKSTLLHRLVYGCYRPGLPPTYGTEFGAKGVEVTVPSQHGGSDINGGSREGRSRGASGRASSAGGGNGGGSGSVRRGVSVGVWDTSGAARFHSQSRRFIAGADAVLVCWDASSRDSWEAMRAWVADARAEDPAVRIYLAACKSDLVQRHNHVPHIDVQVERWPSRKQQQQQRSRPHSPLPQQHQQDARQSILQQQGAAGKPPLHGGTPSGMPEQLPAAPRTPLKAERPQSPAEELEAEAEAALLASGRGHEAAAAAAAGRQVLAEHRAAAAAELVSSLTGQSLPSPFAAAAARPLSPAEELEACSSGAGSATSTRGGSLPASLSSAAPSMPSMPSVPAERAASAEGSTTEWPSAPGRRRSGGMRVRLQSASPDDATATAGPVQRQSSESDELPSPTPAPLQQPAVPEAAVDQYSASLGTHMFWVSARTGEGVLDAVTAIAQDVIDQRVMLWRLQQAQQAQQAQQGGRRSPWGSQHGAALAPQRAQQARQAQQAQRGRSRSADSYSGQPAGAESSLAGSRGRAVRRGTSTSGSSVRSMRSASAGQAGREYVVRGSELGSSIRQPEELSCVIC</sequence>
<name>A0AAD5DXL0_9CHLO</name>
<accession>A0AAD5DXL0</accession>
<evidence type="ECO:0000256" key="3">
    <source>
        <dbReference type="ARBA" id="ARBA00023134"/>
    </source>
</evidence>
<dbReference type="InterPro" id="IPR027417">
    <property type="entry name" value="P-loop_NTPase"/>
</dbReference>
<evidence type="ECO:0000313" key="6">
    <source>
        <dbReference type="EMBL" id="KAI7844418.1"/>
    </source>
</evidence>
<dbReference type="GO" id="GO:0012505">
    <property type="term" value="C:endomembrane system"/>
    <property type="evidence" value="ECO:0007669"/>
    <property type="project" value="UniProtKB-SubCell"/>
</dbReference>
<evidence type="ECO:0000256" key="5">
    <source>
        <dbReference type="SAM" id="MobiDB-lite"/>
    </source>
</evidence>